<sequence length="33" mass="3701">MADKPQRQNAKKQIKCRGFDQDNKNAPAEGKGK</sequence>
<evidence type="ECO:0000313" key="3">
    <source>
        <dbReference type="Proteomes" id="UP000008881"/>
    </source>
</evidence>
<feature type="region of interest" description="Disordered" evidence="1">
    <location>
        <begin position="1"/>
        <end position="33"/>
    </location>
</feature>
<dbReference type="HOGENOM" id="CLU_3381676_0_0_6"/>
<dbReference type="KEGG" id="eae:EAE_24550"/>
<keyword evidence="3" id="KW-1185">Reference proteome</keyword>
<evidence type="ECO:0000256" key="1">
    <source>
        <dbReference type="SAM" id="MobiDB-lite"/>
    </source>
</evidence>
<dbReference type="Proteomes" id="UP000008881">
    <property type="component" value="Chromosome"/>
</dbReference>
<reference evidence="2 3" key="1">
    <citation type="journal article" date="2012" name="J. Bacteriol.">
        <title>Complete genome sequence of Enterobacter aerogenes KCTC 2190.</title>
        <authorList>
            <person name="Shin S.H."/>
            <person name="Kim S."/>
            <person name="Kim J.Y."/>
            <person name="Lee S."/>
            <person name="Um Y."/>
            <person name="Oh M.K."/>
            <person name="Kim Y.R."/>
            <person name="Lee J."/>
            <person name="Yang K.S."/>
        </authorList>
    </citation>
    <scope>NUCLEOTIDE SEQUENCE [LARGE SCALE GENOMIC DNA]</scope>
    <source>
        <strain evidence="2 3">KCTC 2190</strain>
    </source>
</reference>
<gene>
    <name evidence="2" type="ordered locus">EAE_24550</name>
</gene>
<name>A0A0H3FVG8_KLEAK</name>
<dbReference type="EMBL" id="CP002824">
    <property type="protein sequence ID" value="AEG99803.1"/>
    <property type="molecule type" value="Genomic_DNA"/>
</dbReference>
<protein>
    <submittedName>
        <fullName evidence="2">Uncharacterized protein</fullName>
    </submittedName>
</protein>
<proteinExistence type="predicted"/>
<dbReference type="AlphaFoldDB" id="A0A0H3FVG8"/>
<organism evidence="2 3">
    <name type="scientific">Klebsiella aerogenes (strain ATCC 13048 / DSM 30053 / CCUG 1429 / JCM 1235 / KCTC 2190 / NBRC 13534 / NCIMB 10102 / NCTC 10006 / CDC 819-56)</name>
    <name type="common">Enterobacter aerogenes</name>
    <dbReference type="NCBI Taxonomy" id="1028307"/>
    <lineage>
        <taxon>Bacteria</taxon>
        <taxon>Pseudomonadati</taxon>
        <taxon>Pseudomonadota</taxon>
        <taxon>Gammaproteobacteria</taxon>
        <taxon>Enterobacterales</taxon>
        <taxon>Enterobacteriaceae</taxon>
        <taxon>Klebsiella/Raoultella group</taxon>
        <taxon>Klebsiella</taxon>
    </lineage>
</organism>
<evidence type="ECO:0000313" key="2">
    <source>
        <dbReference type="EMBL" id="AEG99803.1"/>
    </source>
</evidence>
<accession>A0A0H3FVG8</accession>